<feature type="signal peptide" evidence="16">
    <location>
        <begin position="1"/>
        <end position="19"/>
    </location>
</feature>
<dbReference type="GO" id="GO:0046872">
    <property type="term" value="F:metal ion binding"/>
    <property type="evidence" value="ECO:0007669"/>
    <property type="project" value="UniProtKB-KW"/>
</dbReference>
<comment type="similarity">
    <text evidence="3">Belongs to the NapB family.</text>
</comment>
<keyword evidence="9" id="KW-0574">Periplasm</keyword>
<evidence type="ECO:0000256" key="7">
    <source>
        <dbReference type="ARBA" id="ARBA00022723"/>
    </source>
</evidence>
<dbReference type="PANTHER" id="PTHR38604:SF1">
    <property type="entry name" value="PERIPLASMIC NITRATE REDUCTASE, ELECTRON TRANSFER SUBUNIT"/>
    <property type="match status" value="1"/>
</dbReference>
<evidence type="ECO:0000256" key="11">
    <source>
        <dbReference type="ARBA" id="ARBA00023004"/>
    </source>
</evidence>
<feature type="binding site" description="covalent" evidence="13">
    <location>
        <position position="180"/>
    </location>
    <ligand>
        <name>heme c</name>
        <dbReference type="ChEBI" id="CHEBI:61717"/>
        <label>2</label>
    </ligand>
</feature>
<evidence type="ECO:0000256" key="15">
    <source>
        <dbReference type="SAM" id="MobiDB-lite"/>
    </source>
</evidence>
<evidence type="ECO:0000256" key="9">
    <source>
        <dbReference type="ARBA" id="ARBA00022764"/>
    </source>
</evidence>
<evidence type="ECO:0000256" key="2">
    <source>
        <dbReference type="ARBA" id="ARBA00004418"/>
    </source>
</evidence>
<sequence precursor="true">MKKTFILNIVLSLALGGMAANLYAEDAAKPADSAAAPAEEAKPADTATAPAEEAKPAETTTASTGGDTSASAAPTDVAEFTGQIGEIGGAAPDADSAAPEIKHRLDGAALDRNYFQQPPLIPHKVDEYRITVNNNKCMSCHSWDKYKESGATKISQTHFKDRDGKDHSTLAARRYFCTQCHVPQVDAAPLIENEFKPVDELNK</sequence>
<dbReference type="Pfam" id="PF03892">
    <property type="entry name" value="NapB"/>
    <property type="match status" value="1"/>
</dbReference>
<protein>
    <recommendedName>
        <fullName evidence="4">Periplasmic nitrate reductase, electron transfer subunit</fullName>
    </recommendedName>
    <alternativeName>
        <fullName evidence="12">Diheme cytochrome c NapB</fullName>
    </alternativeName>
</protein>
<feature type="binding site" description="covalent" evidence="13">
    <location>
        <position position="137"/>
    </location>
    <ligand>
        <name>heme c</name>
        <dbReference type="ChEBI" id="CHEBI:61717"/>
        <label>1</label>
    </ligand>
</feature>
<evidence type="ECO:0000256" key="5">
    <source>
        <dbReference type="ARBA" id="ARBA00022448"/>
    </source>
</evidence>
<dbReference type="FunFam" id="1.10.1130.10:FF:000001">
    <property type="entry name" value="Periplasmic nitrate reductase, electron transfer subunit"/>
    <property type="match status" value="1"/>
</dbReference>
<dbReference type="Proteomes" id="UP000005317">
    <property type="component" value="Unassembled WGS sequence"/>
</dbReference>
<dbReference type="PANTHER" id="PTHR38604">
    <property type="entry name" value="PERIPLASMIC NITRATE REDUCTASE, ELECTRON TRANSFER SUBUNIT"/>
    <property type="match status" value="1"/>
</dbReference>
<keyword evidence="7 14" id="KW-0479">Metal-binding</keyword>
<evidence type="ECO:0000256" key="16">
    <source>
        <dbReference type="SAM" id="SignalP"/>
    </source>
</evidence>
<evidence type="ECO:0000256" key="3">
    <source>
        <dbReference type="ARBA" id="ARBA00007368"/>
    </source>
</evidence>
<evidence type="ECO:0000256" key="1">
    <source>
        <dbReference type="ARBA" id="ARBA00002599"/>
    </source>
</evidence>
<feature type="binding site" description="axial binding residue" evidence="14">
    <location>
        <position position="181"/>
    </location>
    <ligand>
        <name>heme c</name>
        <dbReference type="ChEBI" id="CHEBI:61717"/>
        <label>2</label>
    </ligand>
    <ligandPart>
        <name>Fe</name>
        <dbReference type="ChEBI" id="CHEBI:18248"/>
    </ligandPart>
</feature>
<keyword evidence="10" id="KW-0249">Electron transport</keyword>
<proteinExistence type="inferred from homology"/>
<dbReference type="AlphaFoldDB" id="A0A656HBZ7"/>
<keyword evidence="11 14" id="KW-0408">Iron</keyword>
<accession>A0A656HBZ7</accession>
<feature type="binding site" description="covalent" evidence="13">
    <location>
        <position position="177"/>
    </location>
    <ligand>
        <name>heme c</name>
        <dbReference type="ChEBI" id="CHEBI:61717"/>
        <label>2</label>
    </ligand>
</feature>
<keyword evidence="8 16" id="KW-0732">Signal</keyword>
<keyword evidence="5" id="KW-0813">Transport</keyword>
<evidence type="ECO:0000256" key="12">
    <source>
        <dbReference type="ARBA" id="ARBA00031832"/>
    </source>
</evidence>
<feature type="binding site" description="axial binding residue" evidence="14">
    <location>
        <position position="158"/>
    </location>
    <ligand>
        <name>heme c</name>
        <dbReference type="ChEBI" id="CHEBI:61717"/>
        <label>2</label>
    </ligand>
    <ligandPart>
        <name>Fe</name>
        <dbReference type="ChEBI" id="CHEBI:18248"/>
    </ligandPart>
</feature>
<dbReference type="InterPro" id="IPR005591">
    <property type="entry name" value="NapB"/>
</dbReference>
<dbReference type="EMBL" id="JH651384">
    <property type="protein sequence ID" value="EIJ33863.1"/>
    <property type="molecule type" value="Genomic_DNA"/>
</dbReference>
<gene>
    <name evidence="17" type="ORF">Thini_1245</name>
</gene>
<feature type="binding site" description="axial binding residue" evidence="14">
    <location>
        <position position="123"/>
    </location>
    <ligand>
        <name>heme c</name>
        <dbReference type="ChEBI" id="CHEBI:61717"/>
        <label>1</label>
    </ligand>
    <ligandPart>
        <name>Fe</name>
        <dbReference type="ChEBI" id="CHEBI:18248"/>
    </ligandPart>
</feature>
<evidence type="ECO:0000256" key="10">
    <source>
        <dbReference type="ARBA" id="ARBA00022982"/>
    </source>
</evidence>
<evidence type="ECO:0000256" key="6">
    <source>
        <dbReference type="ARBA" id="ARBA00022617"/>
    </source>
</evidence>
<keyword evidence="18" id="KW-1185">Reference proteome</keyword>
<keyword evidence="6 13" id="KW-0349">Heme</keyword>
<reference evidence="18" key="1">
    <citation type="journal article" date="2011" name="Stand. Genomic Sci.">
        <title>Genome sequence of the filamentous, gliding Thiothrix nivea neotype strain (JP2(T)).</title>
        <authorList>
            <person name="Lapidus A."/>
            <person name="Nolan M."/>
            <person name="Lucas S."/>
            <person name="Glavina Del Rio T."/>
            <person name="Tice H."/>
            <person name="Cheng J.F."/>
            <person name="Tapia R."/>
            <person name="Han C."/>
            <person name="Goodwin L."/>
            <person name="Pitluck S."/>
            <person name="Liolios K."/>
            <person name="Pagani I."/>
            <person name="Ivanova N."/>
            <person name="Huntemann M."/>
            <person name="Mavromatis K."/>
            <person name="Mikhailova N."/>
            <person name="Pati A."/>
            <person name="Chen A."/>
            <person name="Palaniappan K."/>
            <person name="Land M."/>
            <person name="Brambilla E.M."/>
            <person name="Rohde M."/>
            <person name="Abt B."/>
            <person name="Verbarg S."/>
            <person name="Goker M."/>
            <person name="Bristow J."/>
            <person name="Eisen J.A."/>
            <person name="Markowitz V."/>
            <person name="Hugenholtz P."/>
            <person name="Kyrpides N.C."/>
            <person name="Klenk H.P."/>
            <person name="Woyke T."/>
        </authorList>
    </citation>
    <scope>NUCLEOTIDE SEQUENCE [LARGE SCALE GENOMIC DNA]</scope>
    <source>
        <strain evidence="18">ATCC 35100 / DSM 5205 / JP2</strain>
    </source>
</reference>
<comment type="function">
    <text evidence="1">Electron transfer subunit of the periplasmic nitrate reductase complex NapAB. Receives electrons from the membrane-anchored tetraheme c-type NapC protein and transfers these to NapA subunit, thus allowing electron flow between membrane and periplasm. Essential for periplasmic nitrate reduction with nitrate as the terminal electron acceptor.</text>
</comment>
<feature type="binding site" description="axial binding residue" evidence="14">
    <location>
        <position position="141"/>
    </location>
    <ligand>
        <name>heme c</name>
        <dbReference type="ChEBI" id="CHEBI:61717"/>
        <label>1</label>
    </ligand>
    <ligandPart>
        <name>Fe</name>
        <dbReference type="ChEBI" id="CHEBI:18248"/>
    </ligandPart>
</feature>
<organism evidence="17 18">
    <name type="scientific">Thiothrix nivea (strain ATCC 35100 / DSM 5205 / JP2)</name>
    <dbReference type="NCBI Taxonomy" id="870187"/>
    <lineage>
        <taxon>Bacteria</taxon>
        <taxon>Pseudomonadati</taxon>
        <taxon>Pseudomonadota</taxon>
        <taxon>Gammaproteobacteria</taxon>
        <taxon>Thiotrichales</taxon>
        <taxon>Thiotrichaceae</taxon>
        <taxon>Thiothrix</taxon>
    </lineage>
</organism>
<feature type="chain" id="PRO_5025041143" description="Periplasmic nitrate reductase, electron transfer subunit" evidence="16">
    <location>
        <begin position="20"/>
        <end position="203"/>
    </location>
</feature>
<comment type="subcellular location">
    <subcellularLocation>
        <location evidence="2">Periplasm</location>
    </subcellularLocation>
</comment>
<evidence type="ECO:0000313" key="18">
    <source>
        <dbReference type="Proteomes" id="UP000005317"/>
    </source>
</evidence>
<name>A0A656HBZ7_THINJ</name>
<dbReference type="Gene3D" id="1.10.1130.10">
    <property type="entry name" value="Flavocytochrome C3, Chain A"/>
    <property type="match status" value="1"/>
</dbReference>
<dbReference type="RefSeq" id="WP_002707811.1">
    <property type="nucleotide sequence ID" value="NZ_JH651384.1"/>
</dbReference>
<evidence type="ECO:0000256" key="4">
    <source>
        <dbReference type="ARBA" id="ARBA00013773"/>
    </source>
</evidence>
<dbReference type="GO" id="GO:0009061">
    <property type="term" value="P:anaerobic respiration"/>
    <property type="evidence" value="ECO:0007669"/>
    <property type="project" value="InterPro"/>
</dbReference>
<evidence type="ECO:0000256" key="13">
    <source>
        <dbReference type="PIRSR" id="PIRSR006105-1"/>
    </source>
</evidence>
<feature type="binding site" description="covalent" evidence="13">
    <location>
        <position position="140"/>
    </location>
    <ligand>
        <name>heme c</name>
        <dbReference type="ChEBI" id="CHEBI:61717"/>
        <label>1</label>
    </ligand>
</feature>
<dbReference type="GO" id="GO:0042597">
    <property type="term" value="C:periplasmic space"/>
    <property type="evidence" value="ECO:0007669"/>
    <property type="project" value="UniProtKB-SubCell"/>
</dbReference>
<feature type="region of interest" description="Disordered" evidence="15">
    <location>
        <begin position="34"/>
        <end position="73"/>
    </location>
</feature>
<dbReference type="SUPFAM" id="SSF48695">
    <property type="entry name" value="Multiheme cytochromes"/>
    <property type="match status" value="1"/>
</dbReference>
<comment type="PTM">
    <text evidence="13">Binds 2 heme C groups per subunit.</text>
</comment>
<dbReference type="InterPro" id="IPR036280">
    <property type="entry name" value="Multihaem_cyt_sf"/>
</dbReference>
<evidence type="ECO:0000256" key="14">
    <source>
        <dbReference type="PIRSR" id="PIRSR006105-2"/>
    </source>
</evidence>
<evidence type="ECO:0000256" key="8">
    <source>
        <dbReference type="ARBA" id="ARBA00022729"/>
    </source>
</evidence>
<evidence type="ECO:0000313" key="17">
    <source>
        <dbReference type="EMBL" id="EIJ33863.1"/>
    </source>
</evidence>